<dbReference type="Gene3D" id="3.60.70.12">
    <property type="entry name" value="L-amino peptidase D-ALA esterase/amidase"/>
    <property type="match status" value="1"/>
</dbReference>
<keyword evidence="6" id="KW-0963">Cytoplasm</keyword>
<dbReference type="OrthoDB" id="9804242at2"/>
<dbReference type="NCBIfam" id="TIGR00120">
    <property type="entry name" value="ArgJ"/>
    <property type="match status" value="1"/>
</dbReference>
<feature type="chain" id="PRO_5023294009" description="Arginine biosynthesis bifunctional protein ArgJ beta chain" evidence="6">
    <location>
        <begin position="200"/>
        <end position="426"/>
    </location>
</feature>
<dbReference type="GO" id="GO:0004358">
    <property type="term" value="F:L-glutamate N-acetyltransferase activity, acting on acetyl-L-ornithine as donor"/>
    <property type="evidence" value="ECO:0007669"/>
    <property type="project" value="UniProtKB-UniRule"/>
</dbReference>
<evidence type="ECO:0000256" key="6">
    <source>
        <dbReference type="HAMAP-Rule" id="MF_01106"/>
    </source>
</evidence>
<dbReference type="NCBIfam" id="NF003802">
    <property type="entry name" value="PRK05388.1"/>
    <property type="match status" value="1"/>
</dbReference>
<dbReference type="InterPro" id="IPR016117">
    <property type="entry name" value="ArgJ-like_dom_sf"/>
</dbReference>
<keyword evidence="3 6" id="KW-0808">Transferase</keyword>
<keyword evidence="6" id="KW-0055">Arginine biosynthesis</keyword>
<reference evidence="7 8" key="1">
    <citation type="submission" date="2017-03" db="EMBL/GenBank/DDBJ databases">
        <title>Draft Genome sequence of Marispirochaeta sp. strain JC444.</title>
        <authorList>
            <person name="Shivani Y."/>
            <person name="Subhash Y."/>
            <person name="Sasikala C."/>
            <person name="Ramana C."/>
        </authorList>
    </citation>
    <scope>NUCLEOTIDE SEQUENCE [LARGE SCALE GENOMIC DNA]</scope>
    <source>
        <strain evidence="7 8">JC444</strain>
    </source>
</reference>
<dbReference type="CDD" id="cd02152">
    <property type="entry name" value="OAT"/>
    <property type="match status" value="1"/>
</dbReference>
<comment type="function">
    <text evidence="6">Catalyzes two activities which are involved in the cyclic version of arginine biosynthesis: the synthesis of N-acetylglutamate from glutamate and acetyl-CoA as the acetyl donor, and of ornithine by transacetylation between N(2)-acetylornithine and glutamate.</text>
</comment>
<dbReference type="InterPro" id="IPR042195">
    <property type="entry name" value="ArgJ_beta_C"/>
</dbReference>
<evidence type="ECO:0000256" key="1">
    <source>
        <dbReference type="ARBA" id="ARBA00006774"/>
    </source>
</evidence>
<dbReference type="GO" id="GO:0005737">
    <property type="term" value="C:cytoplasm"/>
    <property type="evidence" value="ECO:0007669"/>
    <property type="project" value="UniProtKB-SubCell"/>
</dbReference>
<comment type="similarity">
    <text evidence="1 6">Belongs to the ArgJ family.</text>
</comment>
<gene>
    <name evidence="6" type="primary">argJ</name>
    <name evidence="7" type="ORF">B4O97_02515</name>
</gene>
<dbReference type="EC" id="2.3.1.35" evidence="6"/>
<dbReference type="Pfam" id="PF01960">
    <property type="entry name" value="ArgJ"/>
    <property type="match status" value="1"/>
</dbReference>
<feature type="binding site" evidence="6">
    <location>
        <position position="200"/>
    </location>
    <ligand>
        <name>substrate</name>
    </ligand>
</feature>
<keyword evidence="4 6" id="KW-0068">Autocatalytic cleavage</keyword>
<feature type="binding site" evidence="6">
    <location>
        <position position="426"/>
    </location>
    <ligand>
        <name>substrate</name>
    </ligand>
</feature>
<dbReference type="Gene3D" id="3.10.20.340">
    <property type="entry name" value="ArgJ beta chain, C-terminal domain"/>
    <property type="match status" value="1"/>
</dbReference>
<feature type="site" description="Cleavage; by autolysis" evidence="6">
    <location>
        <begin position="199"/>
        <end position="200"/>
    </location>
</feature>
<evidence type="ECO:0000256" key="4">
    <source>
        <dbReference type="ARBA" id="ARBA00022813"/>
    </source>
</evidence>
<evidence type="ECO:0000313" key="7">
    <source>
        <dbReference type="EMBL" id="ORC37892.1"/>
    </source>
</evidence>
<keyword evidence="6" id="KW-0028">Amino-acid biosynthesis</keyword>
<protein>
    <recommendedName>
        <fullName evidence="6">Arginine biosynthesis bifunctional protein ArgJ</fullName>
    </recommendedName>
    <domain>
        <recommendedName>
            <fullName evidence="6">Glutamate N-acetyltransferase</fullName>
            <ecNumber evidence="6">2.3.1.35</ecNumber>
        </recommendedName>
        <alternativeName>
            <fullName evidence="6">Ornithine acetyltransferase</fullName>
            <shortName evidence="6">OATase</shortName>
        </alternativeName>
        <alternativeName>
            <fullName evidence="6">Ornithine transacetylase</fullName>
        </alternativeName>
    </domain>
    <domain>
        <recommendedName>
            <fullName evidence="6">Amino-acid acetyltransferase</fullName>
            <ecNumber evidence="6">2.3.1.1</ecNumber>
        </recommendedName>
        <alternativeName>
            <fullName evidence="6">N-acetylglutamate synthase</fullName>
            <shortName evidence="6">AGSase</shortName>
        </alternativeName>
    </domain>
    <component>
        <recommendedName>
            <fullName evidence="6">Arginine biosynthesis bifunctional protein ArgJ alpha chain</fullName>
        </recommendedName>
    </component>
    <component>
        <recommendedName>
            <fullName evidence="6">Arginine biosynthesis bifunctional protein ArgJ beta chain</fullName>
        </recommendedName>
    </component>
</protein>
<comment type="caution">
    <text evidence="7">The sequence shown here is derived from an EMBL/GenBank/DDBJ whole genome shotgun (WGS) entry which is preliminary data.</text>
</comment>
<dbReference type="SUPFAM" id="SSF56266">
    <property type="entry name" value="DmpA/ArgJ-like"/>
    <property type="match status" value="1"/>
</dbReference>
<proteinExistence type="inferred from homology"/>
<feature type="chain" id="PRO_5023294010" description="Arginine biosynthesis bifunctional protein ArgJ alpha chain" evidence="6">
    <location>
        <begin position="1"/>
        <end position="199"/>
    </location>
</feature>
<accession>A0A1Y1S3D8</accession>
<evidence type="ECO:0000256" key="3">
    <source>
        <dbReference type="ARBA" id="ARBA00022679"/>
    </source>
</evidence>
<comment type="pathway">
    <text evidence="6">Amino-acid biosynthesis; L-arginine biosynthesis; N(2)-acetyl-L-ornithine from L-glutamate: step 1/4.</text>
</comment>
<dbReference type="STRING" id="1963862.B4O97_02515"/>
<dbReference type="HAMAP" id="MF_01106">
    <property type="entry name" value="ArgJ"/>
    <property type="match status" value="1"/>
</dbReference>
<dbReference type="GO" id="GO:0004042">
    <property type="term" value="F:L-glutamate N-acetyltransferase activity"/>
    <property type="evidence" value="ECO:0007669"/>
    <property type="project" value="UniProtKB-UniRule"/>
</dbReference>
<keyword evidence="8" id="KW-1185">Reference proteome</keyword>
<dbReference type="GO" id="GO:0006592">
    <property type="term" value="P:ornithine biosynthetic process"/>
    <property type="evidence" value="ECO:0007669"/>
    <property type="project" value="TreeGrafter"/>
</dbReference>
<dbReference type="EC" id="2.3.1.1" evidence="6"/>
<comment type="catalytic activity">
    <reaction evidence="6">
        <text>N(2)-acetyl-L-ornithine + L-glutamate = N-acetyl-L-glutamate + L-ornithine</text>
        <dbReference type="Rhea" id="RHEA:15349"/>
        <dbReference type="ChEBI" id="CHEBI:29985"/>
        <dbReference type="ChEBI" id="CHEBI:44337"/>
        <dbReference type="ChEBI" id="CHEBI:46911"/>
        <dbReference type="ChEBI" id="CHEBI:57805"/>
        <dbReference type="EC" id="2.3.1.35"/>
    </reaction>
</comment>
<dbReference type="AlphaFoldDB" id="A0A1Y1S3D8"/>
<dbReference type="EMBL" id="MWQY01000002">
    <property type="protein sequence ID" value="ORC37892.1"/>
    <property type="molecule type" value="Genomic_DNA"/>
</dbReference>
<organism evidence="7 8">
    <name type="scientific">Marispirochaeta aestuarii</name>
    <dbReference type="NCBI Taxonomy" id="1963862"/>
    <lineage>
        <taxon>Bacteria</taxon>
        <taxon>Pseudomonadati</taxon>
        <taxon>Spirochaetota</taxon>
        <taxon>Spirochaetia</taxon>
        <taxon>Spirochaetales</taxon>
        <taxon>Spirochaetaceae</taxon>
        <taxon>Marispirochaeta</taxon>
    </lineage>
</organism>
<feature type="binding site" evidence="6">
    <location>
        <position position="279"/>
    </location>
    <ligand>
        <name>substrate</name>
    </ligand>
</feature>
<evidence type="ECO:0000256" key="2">
    <source>
        <dbReference type="ARBA" id="ARBA00011475"/>
    </source>
</evidence>
<sequence>MAACKSIVDYEDVLKTRSALPRGFRAGSVALTFHPRELPGDKLYRMNLSLIELSDGKGVAAGVFTRNAFPGAPVLLCRERIDGPSIRGILVNNKVANVCAPGGFDDACRITESLAAAAGGKSEEWLYASTGVIGWKLPVPEIDASLPTLIKSLQAESALPAARGIMTTDRFPKIRSVPAGEATVLGIAKGAGMIEPNMATMLAFIMTDADLSREELSRALGEVVEDSFNAVSVDGDQSTSDMCILLSSRRSPAPAYGDFVEALRQVCTGLARDIVRNGEGTSHVIEVAVSGARCREEARGFAKAVVNSPLVKTAIYGNDPNIGRLVSSLGDYAGNNGIPLDGKALSIRLGGELIFSGGEFRISPELETRLSSYLEKKSFSPELKGYPEHDETVLIEIDLQSGTGSSRVWGSDLSYEYIRENAEYRS</sequence>
<comment type="subcellular location">
    <subcellularLocation>
        <location evidence="6">Cytoplasm</location>
    </subcellularLocation>
</comment>
<comment type="pathway">
    <text evidence="6">Amino-acid biosynthesis; L-arginine biosynthesis; L-ornithine and N-acetyl-L-glutamate from L-glutamate and N(2)-acetyl-L-ornithine (cyclic): step 1/1.</text>
</comment>
<dbReference type="InterPro" id="IPR002813">
    <property type="entry name" value="Arg_biosynth_ArgJ"/>
</dbReference>
<dbReference type="PANTHER" id="PTHR23100:SF0">
    <property type="entry name" value="ARGININE BIOSYNTHESIS BIFUNCTIONAL PROTEIN ARGJ, MITOCHONDRIAL"/>
    <property type="match status" value="1"/>
</dbReference>
<dbReference type="PANTHER" id="PTHR23100">
    <property type="entry name" value="ARGININE BIOSYNTHESIS BIFUNCTIONAL PROTEIN ARGJ"/>
    <property type="match status" value="1"/>
</dbReference>
<dbReference type="UniPathway" id="UPA00068">
    <property type="reaction ID" value="UER00106"/>
</dbReference>
<dbReference type="Proteomes" id="UP000192343">
    <property type="component" value="Unassembled WGS sequence"/>
</dbReference>
<feature type="site" description="Involved in the stabilization of negative charge on the oxyanion by the formation of the oxyanion hole" evidence="6">
    <location>
        <position position="130"/>
    </location>
</feature>
<keyword evidence="5 6" id="KW-0012">Acyltransferase</keyword>
<feature type="active site" description="Nucleophile" evidence="6">
    <location>
        <position position="200"/>
    </location>
</feature>
<dbReference type="GO" id="GO:0006526">
    <property type="term" value="P:L-arginine biosynthetic process"/>
    <property type="evidence" value="ECO:0007669"/>
    <property type="project" value="UniProtKB-UniRule"/>
</dbReference>
<comment type="catalytic activity">
    <reaction evidence="6">
        <text>L-glutamate + acetyl-CoA = N-acetyl-L-glutamate + CoA + H(+)</text>
        <dbReference type="Rhea" id="RHEA:24292"/>
        <dbReference type="ChEBI" id="CHEBI:15378"/>
        <dbReference type="ChEBI" id="CHEBI:29985"/>
        <dbReference type="ChEBI" id="CHEBI:44337"/>
        <dbReference type="ChEBI" id="CHEBI:57287"/>
        <dbReference type="ChEBI" id="CHEBI:57288"/>
        <dbReference type="EC" id="2.3.1.1"/>
    </reaction>
</comment>
<name>A0A1Y1S3D8_9SPIO</name>
<keyword evidence="6" id="KW-0511">Multifunctional enzyme</keyword>
<comment type="subunit">
    <text evidence="2 6">Heterotetramer of two alpha and two beta chains.</text>
</comment>
<evidence type="ECO:0000256" key="5">
    <source>
        <dbReference type="ARBA" id="ARBA00023315"/>
    </source>
</evidence>
<feature type="binding site" evidence="6">
    <location>
        <position position="421"/>
    </location>
    <ligand>
        <name>substrate</name>
    </ligand>
</feature>
<feature type="site" description="Involved in the stabilization of negative charge on the oxyanion by the formation of the oxyanion hole" evidence="6">
    <location>
        <position position="131"/>
    </location>
</feature>
<feature type="binding site" evidence="6">
    <location>
        <position position="167"/>
    </location>
    <ligand>
        <name>substrate</name>
    </ligand>
</feature>
<evidence type="ECO:0000313" key="8">
    <source>
        <dbReference type="Proteomes" id="UP000192343"/>
    </source>
</evidence>
<feature type="binding site" evidence="6">
    <location>
        <position position="189"/>
    </location>
    <ligand>
        <name>substrate</name>
    </ligand>
</feature>